<reference evidence="13 14" key="1">
    <citation type="submission" date="2019-01" db="EMBL/GenBank/DDBJ databases">
        <title>A draft genome assembly of the solar-powered sea slug Elysia chlorotica.</title>
        <authorList>
            <person name="Cai H."/>
            <person name="Li Q."/>
            <person name="Fang X."/>
            <person name="Li J."/>
            <person name="Curtis N.E."/>
            <person name="Altenburger A."/>
            <person name="Shibata T."/>
            <person name="Feng M."/>
            <person name="Maeda T."/>
            <person name="Schwartz J.A."/>
            <person name="Shigenobu S."/>
            <person name="Lundholm N."/>
            <person name="Nishiyama T."/>
            <person name="Yang H."/>
            <person name="Hasebe M."/>
            <person name="Li S."/>
            <person name="Pierce S.K."/>
            <person name="Wang J."/>
        </authorList>
    </citation>
    <scope>NUCLEOTIDE SEQUENCE [LARGE SCALE GENOMIC DNA]</scope>
    <source>
        <strain evidence="13">EC2010</strain>
        <tissue evidence="13">Whole organism of an adult</tissue>
    </source>
</reference>
<dbReference type="STRING" id="188477.A0A433STZ3"/>
<evidence type="ECO:0000256" key="10">
    <source>
        <dbReference type="PROSITE-ProRule" id="PRU00282"/>
    </source>
</evidence>
<dbReference type="AlphaFoldDB" id="A0A433STZ3"/>
<evidence type="ECO:0000313" key="13">
    <source>
        <dbReference type="EMBL" id="RUS72628.1"/>
    </source>
</evidence>
<sequence length="393" mass="42289">MESSKNVIHLIAGGTAGTTGAVLTCPLEVVKTRLQSSVSSFVQCNVHAALRLLPQQQVVTISTHSGHVSVGAESMLTQAKPRQPSHGLVVCLRHIVKTEGVRGLFKGLGPTLVGVAPSRAIYFGAYANSKQVLNGVVTPETHFVHLCSAVCAGVSAATCTNPIWFVKTRLQLDQKTEGKLTCRECVRRIYRENGLRGFYKGISASYFGVSETVIHLVIYETIKGYLQQAKQTAATHDRLSATAASNSYTSSSPSSSSSLSSTSSSSTSTAGSSHLHAKGTDDADGNDNSSSFSLNSAKEAFLASDYLKFMLAGACSKTFATTLCYPHEVARTRLREEGSRYRSFFQTLFLVFKEEGRAGLYRGLSTQLIRQIPNTAIVMATYEAVVHLLMPDE</sequence>
<evidence type="ECO:0008006" key="15">
    <source>
        <dbReference type="Google" id="ProtNLM"/>
    </source>
</evidence>
<organism evidence="13 14">
    <name type="scientific">Elysia chlorotica</name>
    <name type="common">Eastern emerald elysia</name>
    <name type="synonym">Sea slug</name>
    <dbReference type="NCBI Taxonomy" id="188477"/>
    <lineage>
        <taxon>Eukaryota</taxon>
        <taxon>Metazoa</taxon>
        <taxon>Spiralia</taxon>
        <taxon>Lophotrochozoa</taxon>
        <taxon>Mollusca</taxon>
        <taxon>Gastropoda</taxon>
        <taxon>Heterobranchia</taxon>
        <taxon>Euthyneura</taxon>
        <taxon>Panpulmonata</taxon>
        <taxon>Sacoglossa</taxon>
        <taxon>Placobranchoidea</taxon>
        <taxon>Plakobranchidae</taxon>
        <taxon>Elysia</taxon>
    </lineage>
</organism>
<dbReference type="PROSITE" id="PS50920">
    <property type="entry name" value="SOLCAR"/>
    <property type="match status" value="3"/>
</dbReference>
<dbReference type="PANTHER" id="PTHR45829">
    <property type="entry name" value="MITOCHONDRIAL CARRIER PROTEIN RIM2"/>
    <property type="match status" value="1"/>
</dbReference>
<dbReference type="EMBL" id="RQTK01001041">
    <property type="protein sequence ID" value="RUS72628.1"/>
    <property type="molecule type" value="Genomic_DNA"/>
</dbReference>
<evidence type="ECO:0000313" key="14">
    <source>
        <dbReference type="Proteomes" id="UP000271974"/>
    </source>
</evidence>
<dbReference type="OrthoDB" id="269120at2759"/>
<evidence type="ECO:0000256" key="4">
    <source>
        <dbReference type="ARBA" id="ARBA00022692"/>
    </source>
</evidence>
<keyword evidence="8" id="KW-0496">Mitochondrion</keyword>
<keyword evidence="3 11" id="KW-0813">Transport</keyword>
<proteinExistence type="inferred from homology"/>
<protein>
    <recommendedName>
        <fullName evidence="15">Mitochondrial carrier protein</fullName>
    </recommendedName>
</protein>
<dbReference type="InterPro" id="IPR018108">
    <property type="entry name" value="MCP_transmembrane"/>
</dbReference>
<keyword evidence="14" id="KW-1185">Reference proteome</keyword>
<evidence type="ECO:0000256" key="12">
    <source>
        <dbReference type="SAM" id="MobiDB-lite"/>
    </source>
</evidence>
<dbReference type="GO" id="GO:1990519">
    <property type="term" value="P:pyrimidine nucleotide import into mitochondrion"/>
    <property type="evidence" value="ECO:0007669"/>
    <property type="project" value="TreeGrafter"/>
</dbReference>
<feature type="repeat" description="Solcar" evidence="10">
    <location>
        <begin position="304"/>
        <end position="388"/>
    </location>
</feature>
<keyword evidence="9 10" id="KW-0472">Membrane</keyword>
<evidence type="ECO:0000256" key="6">
    <source>
        <dbReference type="ARBA" id="ARBA00022792"/>
    </source>
</evidence>
<dbReference type="PANTHER" id="PTHR45829:SF4">
    <property type="entry name" value="MITOCHONDRIAL CARRIER PROTEIN RIM2"/>
    <property type="match status" value="1"/>
</dbReference>
<evidence type="ECO:0000256" key="9">
    <source>
        <dbReference type="ARBA" id="ARBA00023136"/>
    </source>
</evidence>
<feature type="repeat" description="Solcar" evidence="10">
    <location>
        <begin position="4"/>
        <end position="132"/>
    </location>
</feature>
<evidence type="ECO:0000256" key="2">
    <source>
        <dbReference type="ARBA" id="ARBA00006375"/>
    </source>
</evidence>
<dbReference type="Gene3D" id="1.50.40.10">
    <property type="entry name" value="Mitochondrial carrier domain"/>
    <property type="match status" value="2"/>
</dbReference>
<dbReference type="GO" id="GO:0005743">
    <property type="term" value="C:mitochondrial inner membrane"/>
    <property type="evidence" value="ECO:0007669"/>
    <property type="project" value="UniProtKB-SubCell"/>
</dbReference>
<feature type="region of interest" description="Disordered" evidence="12">
    <location>
        <begin position="245"/>
        <end position="288"/>
    </location>
</feature>
<comment type="similarity">
    <text evidence="2 11">Belongs to the mitochondrial carrier (TC 2.A.29) family.</text>
</comment>
<dbReference type="InterPro" id="IPR023395">
    <property type="entry name" value="MCP_dom_sf"/>
</dbReference>
<keyword evidence="7" id="KW-1133">Transmembrane helix</keyword>
<dbReference type="Pfam" id="PF00153">
    <property type="entry name" value="Mito_carr"/>
    <property type="match status" value="4"/>
</dbReference>
<evidence type="ECO:0000256" key="11">
    <source>
        <dbReference type="RuleBase" id="RU000488"/>
    </source>
</evidence>
<dbReference type="Proteomes" id="UP000271974">
    <property type="component" value="Unassembled WGS sequence"/>
</dbReference>
<keyword evidence="6" id="KW-0999">Mitochondrion inner membrane</keyword>
<comment type="caution">
    <text evidence="13">The sequence shown here is derived from an EMBL/GenBank/DDBJ whole genome shotgun (WGS) entry which is preliminary data.</text>
</comment>
<evidence type="ECO:0000256" key="8">
    <source>
        <dbReference type="ARBA" id="ARBA00023128"/>
    </source>
</evidence>
<keyword evidence="4 10" id="KW-0812">Transmembrane</keyword>
<evidence type="ECO:0000256" key="5">
    <source>
        <dbReference type="ARBA" id="ARBA00022737"/>
    </source>
</evidence>
<feature type="repeat" description="Solcar" evidence="10">
    <location>
        <begin position="140"/>
        <end position="225"/>
    </location>
</feature>
<accession>A0A433STZ3</accession>
<evidence type="ECO:0000256" key="3">
    <source>
        <dbReference type="ARBA" id="ARBA00022448"/>
    </source>
</evidence>
<name>A0A433STZ3_ELYCH</name>
<feature type="compositionally biased region" description="Low complexity" evidence="12">
    <location>
        <begin position="245"/>
        <end position="273"/>
    </location>
</feature>
<dbReference type="GO" id="GO:0015218">
    <property type="term" value="F:pyrimidine nucleotide transmembrane transporter activity"/>
    <property type="evidence" value="ECO:0007669"/>
    <property type="project" value="InterPro"/>
</dbReference>
<dbReference type="SUPFAM" id="SSF103506">
    <property type="entry name" value="Mitochondrial carrier"/>
    <property type="match status" value="1"/>
</dbReference>
<evidence type="ECO:0000256" key="1">
    <source>
        <dbReference type="ARBA" id="ARBA00004448"/>
    </source>
</evidence>
<comment type="subcellular location">
    <subcellularLocation>
        <location evidence="1">Mitochondrion inner membrane</location>
        <topology evidence="1">Multi-pass membrane protein</topology>
    </subcellularLocation>
</comment>
<keyword evidence="5" id="KW-0677">Repeat</keyword>
<dbReference type="InterPro" id="IPR049562">
    <property type="entry name" value="SLC25A33/36-like"/>
</dbReference>
<evidence type="ECO:0000256" key="7">
    <source>
        <dbReference type="ARBA" id="ARBA00022989"/>
    </source>
</evidence>
<gene>
    <name evidence="13" type="ORF">EGW08_019602</name>
</gene>